<keyword evidence="2" id="KW-1185">Reference proteome</keyword>
<dbReference type="Proteomes" id="UP000235589">
    <property type="component" value="Chromosome"/>
</dbReference>
<name>A0A2K9P3R4_9FIRM</name>
<organism evidence="1 2">
    <name type="scientific">Monoglobus pectinilyticus</name>
    <dbReference type="NCBI Taxonomy" id="1981510"/>
    <lineage>
        <taxon>Bacteria</taxon>
        <taxon>Bacillati</taxon>
        <taxon>Bacillota</taxon>
        <taxon>Clostridia</taxon>
        <taxon>Monoglobales</taxon>
        <taxon>Monoglobaceae</taxon>
        <taxon>Monoglobus</taxon>
    </lineage>
</organism>
<sequence length="235" mass="26626">MNKSLTDFLRTAMEPVGSTMYIWGGGWNSEDSGAGKDAKIIGVNPNWKKFFMSQGSDYDYKEHRYEHRNGLDCSGYVGWVMYNFFEDKNGAGSDYVTNAKNQGKLFAEMGLGKHSKEFSEVKPGDIMTSNDHVYIVIGECTDGSILFVHSSPPGVQICGTPAKSGLYCSCAVELAKKYTQKCFPEWYKKFSNCRRGMSYLTDFSRFRWYPEIMPDTDELYLKTPGEILEIILRKG</sequence>
<gene>
    <name evidence="1" type="ORF">B9O19_01125</name>
</gene>
<accession>A0A2K9P3R4</accession>
<dbReference type="OrthoDB" id="1734240at2"/>
<dbReference type="GeneID" id="98062534"/>
<dbReference type="EMBL" id="CP020991">
    <property type="protein sequence ID" value="AUO19288.1"/>
    <property type="molecule type" value="Genomic_DNA"/>
</dbReference>
<evidence type="ECO:0000313" key="2">
    <source>
        <dbReference type="Proteomes" id="UP000235589"/>
    </source>
</evidence>
<protein>
    <recommendedName>
        <fullName evidence="3">NlpC/P60 domain-containing protein</fullName>
    </recommendedName>
</protein>
<proteinExistence type="predicted"/>
<dbReference type="RefSeq" id="WP_102365504.1">
    <property type="nucleotide sequence ID" value="NZ_CP020991.1"/>
</dbReference>
<evidence type="ECO:0008006" key="3">
    <source>
        <dbReference type="Google" id="ProtNLM"/>
    </source>
</evidence>
<dbReference type="SUPFAM" id="SSF54001">
    <property type="entry name" value="Cysteine proteinases"/>
    <property type="match status" value="1"/>
</dbReference>
<dbReference type="AlphaFoldDB" id="A0A2K9P3R4"/>
<dbReference type="KEGG" id="mpec:B9O19_01125"/>
<reference evidence="1 2" key="1">
    <citation type="submission" date="2017-04" db="EMBL/GenBank/DDBJ databases">
        <title>Monoglobus pectinilyticus 14 draft genome.</title>
        <authorList>
            <person name="Kim C."/>
            <person name="Rosendale D.I."/>
            <person name="Kelly W.J."/>
            <person name="Tannock G.W."/>
            <person name="Patchett M.L."/>
            <person name="Jordens J.Z."/>
        </authorList>
    </citation>
    <scope>NUCLEOTIDE SEQUENCE [LARGE SCALE GENOMIC DNA]</scope>
    <source>
        <strain evidence="1 2">14</strain>
    </source>
</reference>
<evidence type="ECO:0000313" key="1">
    <source>
        <dbReference type="EMBL" id="AUO19288.1"/>
    </source>
</evidence>
<dbReference type="Gene3D" id="3.90.1720.10">
    <property type="entry name" value="endopeptidase domain like (from Nostoc punctiforme)"/>
    <property type="match status" value="1"/>
</dbReference>
<dbReference type="InterPro" id="IPR038765">
    <property type="entry name" value="Papain-like_cys_pep_sf"/>
</dbReference>